<gene>
    <name evidence="1" type="ORF">TRUGW13939_06895</name>
</gene>
<name>A0A7H8R4E2_TALRU</name>
<dbReference type="AlphaFoldDB" id="A0A7H8R4E2"/>
<protein>
    <submittedName>
        <fullName evidence="1">Uncharacterized protein</fullName>
    </submittedName>
</protein>
<organism evidence="1 2">
    <name type="scientific">Talaromyces rugulosus</name>
    <name type="common">Penicillium rugulosum</name>
    <dbReference type="NCBI Taxonomy" id="121627"/>
    <lineage>
        <taxon>Eukaryota</taxon>
        <taxon>Fungi</taxon>
        <taxon>Dikarya</taxon>
        <taxon>Ascomycota</taxon>
        <taxon>Pezizomycotina</taxon>
        <taxon>Eurotiomycetes</taxon>
        <taxon>Eurotiomycetidae</taxon>
        <taxon>Eurotiales</taxon>
        <taxon>Trichocomaceae</taxon>
        <taxon>Talaromyces</taxon>
        <taxon>Talaromyces sect. Islandici</taxon>
    </lineage>
</organism>
<reference evidence="2" key="1">
    <citation type="submission" date="2020-06" db="EMBL/GenBank/DDBJ databases">
        <title>A chromosome-scale genome assembly of Talaromyces rugulosus W13939.</title>
        <authorList>
            <person name="Wang B."/>
            <person name="Guo L."/>
            <person name="Ye K."/>
            <person name="Wang L."/>
        </authorList>
    </citation>
    <scope>NUCLEOTIDE SEQUENCE [LARGE SCALE GENOMIC DNA]</scope>
    <source>
        <strain evidence="2">W13939</strain>
    </source>
</reference>
<dbReference type="OrthoDB" id="4368377at2759"/>
<accession>A0A7H8R4E2</accession>
<evidence type="ECO:0000313" key="2">
    <source>
        <dbReference type="Proteomes" id="UP000509510"/>
    </source>
</evidence>
<evidence type="ECO:0000313" key="1">
    <source>
        <dbReference type="EMBL" id="QKX59753.1"/>
    </source>
</evidence>
<dbReference type="KEGG" id="trg:TRUGW13939_06895"/>
<keyword evidence="2" id="KW-1185">Reference proteome</keyword>
<proteinExistence type="predicted"/>
<dbReference type="RefSeq" id="XP_035345930.1">
    <property type="nucleotide sequence ID" value="XM_035490037.1"/>
</dbReference>
<dbReference type="GeneID" id="55994388"/>
<dbReference type="Proteomes" id="UP000509510">
    <property type="component" value="Chromosome IV"/>
</dbReference>
<dbReference type="EMBL" id="CP055901">
    <property type="protein sequence ID" value="QKX59753.1"/>
    <property type="molecule type" value="Genomic_DNA"/>
</dbReference>
<sequence>MGLFWVFVITEVALDKARLYPLAYAVRGWNKAFTPGSKEEIDWIKNYESQEKLCHGYYQEQIYLLETLSALEKSRSLAQDDGSSSYEDLGYDDLKAQLEKIAKCLFSERQKLGGLLSSKPRGAYIREFDAHRRRRDYLLKKHEKECRVRGGCCDRDCGCCSRRIEVPATMVLSKEFGKKSHCSVDCGCCIRSRGFRSREAGKD</sequence>